<reference evidence="2 3" key="1">
    <citation type="submission" date="2018-06" db="EMBL/GenBank/DDBJ databases">
        <title>Natronomonas sp. F16-60 a new haloarchaeon isolated from a solar saltern of Isla Cristina, Huelva, Spain.</title>
        <authorList>
            <person name="Duran-Viseras A."/>
            <person name="Sanchez-Porro C."/>
            <person name="Ventosa A."/>
        </authorList>
    </citation>
    <scope>NUCLEOTIDE SEQUENCE [LARGE SCALE GENOMIC DNA]</scope>
    <source>
        <strain evidence="2 3">F16-60</strain>
    </source>
</reference>
<sequence>MSQSARSVGLRGLTRYDLVLLLIPLTFLVATAAGVSLDAPPHVVTAVGGVASALVLVDALFRNPPLSA</sequence>
<gene>
    <name evidence="2" type="ORF">DP107_04645</name>
</gene>
<evidence type="ECO:0000256" key="1">
    <source>
        <dbReference type="SAM" id="Phobius"/>
    </source>
</evidence>
<protein>
    <submittedName>
        <fullName evidence="2">Uncharacterized protein</fullName>
    </submittedName>
</protein>
<dbReference type="InterPro" id="IPR058328">
    <property type="entry name" value="DUF8015"/>
</dbReference>
<feature type="transmembrane region" description="Helical" evidence="1">
    <location>
        <begin position="42"/>
        <end position="61"/>
    </location>
</feature>
<evidence type="ECO:0000313" key="2">
    <source>
        <dbReference type="EMBL" id="TSD15147.1"/>
    </source>
</evidence>
<evidence type="ECO:0000313" key="3">
    <source>
        <dbReference type="Proteomes" id="UP000319894"/>
    </source>
</evidence>
<dbReference type="Pfam" id="PF26047">
    <property type="entry name" value="DUF8015"/>
    <property type="match status" value="1"/>
</dbReference>
<comment type="caution">
    <text evidence="2">The sequence shown here is derived from an EMBL/GenBank/DDBJ whole genome shotgun (WGS) entry which is preliminary data.</text>
</comment>
<dbReference type="EMBL" id="QMDX01000002">
    <property type="protein sequence ID" value="TSD15147.1"/>
    <property type="molecule type" value="Genomic_DNA"/>
</dbReference>
<keyword evidence="3" id="KW-1185">Reference proteome</keyword>
<organism evidence="2 3">
    <name type="scientific">Haloglomus irregulare</name>
    <dbReference type="NCBI Taxonomy" id="2234134"/>
    <lineage>
        <taxon>Archaea</taxon>
        <taxon>Methanobacteriati</taxon>
        <taxon>Methanobacteriota</taxon>
        <taxon>Stenosarchaea group</taxon>
        <taxon>Halobacteria</taxon>
        <taxon>Halobacteriales</taxon>
        <taxon>Natronomonadaceae</taxon>
        <taxon>Haloglomus</taxon>
    </lineage>
</organism>
<keyword evidence="1" id="KW-1133">Transmembrane helix</keyword>
<accession>A0A554NCM7</accession>
<keyword evidence="1" id="KW-0472">Membrane</keyword>
<dbReference type="RefSeq" id="WP_144260987.1">
    <property type="nucleotide sequence ID" value="NZ_QMDX01000002.1"/>
</dbReference>
<proteinExistence type="predicted"/>
<dbReference type="InParanoid" id="A0A554NCM7"/>
<keyword evidence="1" id="KW-0812">Transmembrane</keyword>
<name>A0A554NCM7_9EURY</name>
<dbReference type="AlphaFoldDB" id="A0A554NCM7"/>
<dbReference type="Proteomes" id="UP000319894">
    <property type="component" value="Unassembled WGS sequence"/>
</dbReference>